<keyword evidence="1" id="KW-1133">Transmembrane helix</keyword>
<dbReference type="Proteomes" id="UP000016016">
    <property type="component" value="Unassembled WGS sequence"/>
</dbReference>
<evidence type="ECO:0000313" key="3">
    <source>
        <dbReference type="Proteomes" id="UP000016016"/>
    </source>
</evidence>
<keyword evidence="1" id="KW-0472">Membrane</keyword>
<gene>
    <name evidence="2" type="ORF">HMPREF9018_0887</name>
</gene>
<evidence type="ECO:0000256" key="1">
    <source>
        <dbReference type="SAM" id="Phobius"/>
    </source>
</evidence>
<dbReference type="EMBL" id="ADFQ01000107">
    <property type="protein sequence ID" value="EFN90276.1"/>
    <property type="molecule type" value="Genomic_DNA"/>
</dbReference>
<evidence type="ECO:0000313" key="2">
    <source>
        <dbReference type="EMBL" id="EFN90276.1"/>
    </source>
</evidence>
<feature type="transmembrane region" description="Helical" evidence="1">
    <location>
        <begin position="17"/>
        <end position="35"/>
    </location>
</feature>
<dbReference type="AlphaFoldDB" id="E1GYI5"/>
<accession>E1GYI5</accession>
<organism evidence="2 3">
    <name type="scientific">Prevotella amnii CRIS 21A-A</name>
    <dbReference type="NCBI Taxonomy" id="679191"/>
    <lineage>
        <taxon>Bacteria</taxon>
        <taxon>Pseudomonadati</taxon>
        <taxon>Bacteroidota</taxon>
        <taxon>Bacteroidia</taxon>
        <taxon>Bacteroidales</taxon>
        <taxon>Prevotellaceae</taxon>
        <taxon>Prevotella</taxon>
    </lineage>
</organism>
<sequence>MQSNNKILKTTKEKRKISILVNLFTMNLCEIHIFINKK</sequence>
<proteinExistence type="predicted"/>
<keyword evidence="1" id="KW-0812">Transmembrane</keyword>
<name>E1GYI5_9BACT</name>
<reference evidence="2 3" key="1">
    <citation type="submission" date="2010-09" db="EMBL/GenBank/DDBJ databases">
        <authorList>
            <person name="Harkins D.M."/>
            <person name="Madupu R."/>
            <person name="Durkin A.S."/>
            <person name="Torralba M."/>
            <person name="Methe B."/>
            <person name="Sutton G.G."/>
            <person name="Nelson K.E."/>
        </authorList>
    </citation>
    <scope>NUCLEOTIDE SEQUENCE [LARGE SCALE GENOMIC DNA]</scope>
    <source>
        <strain evidence="2 3">CRIS 21A-A</strain>
    </source>
</reference>
<comment type="caution">
    <text evidence="2">The sequence shown here is derived from an EMBL/GenBank/DDBJ whole genome shotgun (WGS) entry which is preliminary data.</text>
</comment>
<protein>
    <submittedName>
        <fullName evidence="2">Uncharacterized protein</fullName>
    </submittedName>
</protein>